<comment type="caution">
    <text evidence="2">The sequence shown here is derived from an EMBL/GenBank/DDBJ whole genome shotgun (WGS) entry which is preliminary data.</text>
</comment>
<dbReference type="Gene3D" id="3.30.420.10">
    <property type="entry name" value="Ribonuclease H-like superfamily/Ribonuclease H"/>
    <property type="match status" value="1"/>
</dbReference>
<reference evidence="2 3" key="1">
    <citation type="submission" date="2020-08" db="EMBL/GenBank/DDBJ databases">
        <title>Bridging the membrane lipid divide: bacteria of the FCB group superphylum have the potential to synthesize archaeal ether lipids.</title>
        <authorList>
            <person name="Villanueva L."/>
            <person name="Von Meijenfeldt F.A.B."/>
            <person name="Westbye A.B."/>
            <person name="Yadav S."/>
            <person name="Hopmans E.C."/>
            <person name="Dutilh B.E."/>
            <person name="Sinninghe Damste J.S."/>
        </authorList>
    </citation>
    <scope>NUCLEOTIDE SEQUENCE [LARGE SCALE GENOMIC DNA]</scope>
    <source>
        <strain evidence="2">NIOZ-UU36</strain>
    </source>
</reference>
<gene>
    <name evidence="2" type="ORF">H8E29_03520</name>
</gene>
<dbReference type="Pfam" id="PF00665">
    <property type="entry name" value="rve"/>
    <property type="match status" value="1"/>
</dbReference>
<dbReference type="SUPFAM" id="SSF53098">
    <property type="entry name" value="Ribonuclease H-like"/>
    <property type="match status" value="1"/>
</dbReference>
<dbReference type="InterPro" id="IPR012337">
    <property type="entry name" value="RNaseH-like_sf"/>
</dbReference>
<evidence type="ECO:0000259" key="1">
    <source>
        <dbReference type="PROSITE" id="PS50994"/>
    </source>
</evidence>
<sequence length="382" mass="44835">MMSLKSKRELLEVVRPRYLKANKPEKQKILDEFTFATGYHRKYAIRVLKNQVQVQTRPKGKTKTYKTIYRGEVVQALEQIWEIYGQVCSKRLQPFLPEAIKVLERCKEIELSEDTKELLLKISSASIDRCLRPVRVKSPHGLSTTKPGSLLKNLIPVRTFTEWDEERPGFMEIDLVAHCGNTTEGQYLNTLTCTDICTGWTDVTALPHRSQQAVSEAIHLMRQRLPFPLLGIDSDNGSEFINDLLYRYCLDKKITFTRSRPYKKNDQAHVEQKNWSVVRHTVGYDRWETEQELALLESIYEDLRLYINFFQPSLKLIAKERIGNKTIKRYDTAKTPYQRVLERKDISLQAKARLMNLYLRRNPAELRRRIDKKTAKLWNISR</sequence>
<evidence type="ECO:0000313" key="3">
    <source>
        <dbReference type="Proteomes" id="UP000614469"/>
    </source>
</evidence>
<dbReference type="GO" id="GO:0015074">
    <property type="term" value="P:DNA integration"/>
    <property type="evidence" value="ECO:0007669"/>
    <property type="project" value="InterPro"/>
</dbReference>
<dbReference type="InterPro" id="IPR036397">
    <property type="entry name" value="RNaseH_sf"/>
</dbReference>
<evidence type="ECO:0000313" key="2">
    <source>
        <dbReference type="EMBL" id="MBC8334312.1"/>
    </source>
</evidence>
<proteinExistence type="predicted"/>
<protein>
    <submittedName>
        <fullName evidence="2">Transposase family protein</fullName>
    </submittedName>
</protein>
<dbReference type="AlphaFoldDB" id="A0A8J6NHV7"/>
<dbReference type="Proteomes" id="UP000614469">
    <property type="component" value="Unassembled WGS sequence"/>
</dbReference>
<name>A0A8J6NHV7_9CHLR</name>
<accession>A0A8J6NHV7</accession>
<organism evidence="2 3">
    <name type="scientific">Candidatus Desulfolinea nitratireducens</name>
    <dbReference type="NCBI Taxonomy" id="2841698"/>
    <lineage>
        <taxon>Bacteria</taxon>
        <taxon>Bacillati</taxon>
        <taxon>Chloroflexota</taxon>
        <taxon>Anaerolineae</taxon>
        <taxon>Anaerolineales</taxon>
        <taxon>Anaerolineales incertae sedis</taxon>
        <taxon>Candidatus Desulfolinea</taxon>
    </lineage>
</organism>
<dbReference type="PROSITE" id="PS50994">
    <property type="entry name" value="INTEGRASE"/>
    <property type="match status" value="1"/>
</dbReference>
<dbReference type="GO" id="GO:0003676">
    <property type="term" value="F:nucleic acid binding"/>
    <property type="evidence" value="ECO:0007669"/>
    <property type="project" value="InterPro"/>
</dbReference>
<dbReference type="InterPro" id="IPR001584">
    <property type="entry name" value="Integrase_cat-core"/>
</dbReference>
<feature type="domain" description="Integrase catalytic" evidence="1">
    <location>
        <begin position="164"/>
        <end position="344"/>
    </location>
</feature>
<dbReference type="EMBL" id="JACNJN010000059">
    <property type="protein sequence ID" value="MBC8334312.1"/>
    <property type="molecule type" value="Genomic_DNA"/>
</dbReference>